<dbReference type="EMBL" id="DP000238">
    <property type="protein sequence ID" value="ABK77139.1"/>
    <property type="molecule type" value="Genomic_DNA"/>
</dbReference>
<organism evidence="2 3">
    <name type="scientific">Cenarchaeum symbiosum (strain A)</name>
    <dbReference type="NCBI Taxonomy" id="414004"/>
    <lineage>
        <taxon>Archaea</taxon>
        <taxon>Nitrososphaerota</taxon>
        <taxon>Candidatus Cenarchaeales</taxon>
        <taxon>Candidatus Cenarchaeaceae</taxon>
        <taxon>Candidatus Cenarchaeum</taxon>
    </lineage>
</organism>
<accession>A0RUX2</accession>
<dbReference type="InterPro" id="IPR019887">
    <property type="entry name" value="Tscrpt_reg_AsnC/Lrp_C"/>
</dbReference>
<gene>
    <name evidence="2" type="ordered locus">CENSYa_0506</name>
</gene>
<protein>
    <submittedName>
        <fullName evidence="2">Transcriptional regulator</fullName>
    </submittedName>
</protein>
<dbReference type="AlphaFoldDB" id="A0RUX2"/>
<evidence type="ECO:0000313" key="2">
    <source>
        <dbReference type="EMBL" id="ABK77139.1"/>
    </source>
</evidence>
<dbReference type="Gene3D" id="3.30.70.920">
    <property type="match status" value="1"/>
</dbReference>
<dbReference type="Pfam" id="PF01037">
    <property type="entry name" value="AsnC_trans_reg"/>
    <property type="match status" value="1"/>
</dbReference>
<evidence type="ECO:0000313" key="3">
    <source>
        <dbReference type="Proteomes" id="UP000000758"/>
    </source>
</evidence>
<sequence>MLNILESAYTSMALELAPETRHSAFVLINCDLGCKEEIISDLQKIGGVENARETFGAYDIVAEVHAGSESELREIITWRIRRLGRVRSTLTLKGIEGQSYR</sequence>
<proteinExistence type="predicted"/>
<feature type="domain" description="Transcription regulator AsnC/Lrp ligand binding" evidence="1">
    <location>
        <begin position="26"/>
        <end position="91"/>
    </location>
</feature>
<dbReference type="InterPro" id="IPR011008">
    <property type="entry name" value="Dimeric_a/b-barrel"/>
</dbReference>
<dbReference type="HOGENOM" id="CLU_170329_2_0_2"/>
<dbReference type="Proteomes" id="UP000000758">
    <property type="component" value="Chromosome"/>
</dbReference>
<keyword evidence="3" id="KW-1185">Reference proteome</keyword>
<dbReference type="STRING" id="414004.CENSYa_0506"/>
<dbReference type="EnsemblBacteria" id="ABK77139">
    <property type="protein sequence ID" value="ABK77139"/>
    <property type="gene ID" value="CENSYa_0506"/>
</dbReference>
<dbReference type="KEGG" id="csy:CENSYa_0506"/>
<dbReference type="SUPFAM" id="SSF54909">
    <property type="entry name" value="Dimeric alpha+beta barrel"/>
    <property type="match status" value="1"/>
</dbReference>
<reference evidence="2 3" key="1">
    <citation type="journal article" date="2006" name="Proc. Natl. Acad. Sci. U.S.A.">
        <title>Genomic analysis of the uncultivated marine crenarchaeote Cenarchaeum symbiosum.</title>
        <authorList>
            <person name="Hallam S.J."/>
            <person name="Konstantinidis K.T."/>
            <person name="Putnam N."/>
            <person name="Schleper C."/>
            <person name="Watanabe Y."/>
            <person name="Sugahara J."/>
            <person name="Preston C."/>
            <person name="de la Torre J."/>
            <person name="Richardson P.M."/>
            <person name="DeLong E.F."/>
        </authorList>
    </citation>
    <scope>NUCLEOTIDE SEQUENCE [LARGE SCALE GENOMIC DNA]</scope>
    <source>
        <strain evidence="3">A</strain>
    </source>
</reference>
<evidence type="ECO:0000259" key="1">
    <source>
        <dbReference type="Pfam" id="PF01037"/>
    </source>
</evidence>
<name>A0RUX2_CENSY</name>